<dbReference type="CDD" id="cd02440">
    <property type="entry name" value="AdoMet_MTases"/>
    <property type="match status" value="1"/>
</dbReference>
<dbReference type="GO" id="GO:0008168">
    <property type="term" value="F:methyltransferase activity"/>
    <property type="evidence" value="ECO:0007669"/>
    <property type="project" value="UniProtKB-KW"/>
</dbReference>
<keyword evidence="2 5" id="KW-0489">Methyltransferase</keyword>
<name>A0ABQ1THJ9_9BACT</name>
<dbReference type="InterPro" id="IPR051052">
    <property type="entry name" value="Diverse_substrate_MTase"/>
</dbReference>
<keyword evidence="3" id="KW-0808">Transferase</keyword>
<dbReference type="InterPro" id="IPR029063">
    <property type="entry name" value="SAM-dependent_MTases_sf"/>
</dbReference>
<dbReference type="InterPro" id="IPR013216">
    <property type="entry name" value="Methyltransf_11"/>
</dbReference>
<dbReference type="RefSeq" id="WP_188810059.1">
    <property type="nucleotide sequence ID" value="NZ_BMHT01000001.1"/>
</dbReference>
<evidence type="ECO:0000256" key="3">
    <source>
        <dbReference type="ARBA" id="ARBA00022679"/>
    </source>
</evidence>
<sequence>MSTRSAKEQFDRQASHYNAQWNSWTGTALNWLLEQAECQPDDTVLDVATGTGFTALAFAPFVQSVVGVDVSTGMLTQARQQQAAQQISNVTWQEGAAEALPFDDAAFSLVTCRIAPHHFQSVPQFLSEVKRVLRPHGRFLLADTCVPDDEPEVAEWQNRVEALRDPSHMRNLAPQEWHRAVEAAGLHVVALGEPTSDIAMQLNDWMTKSGCTGQEAEAVRAAFSTAPPAAVRFFNIQELPEGDYSFAWQRVALKAIKP</sequence>
<gene>
    <name evidence="5" type="primary">ycgJ</name>
    <name evidence="5" type="ORF">GCM10011383_01870</name>
</gene>
<proteinExistence type="inferred from homology"/>
<dbReference type="EMBL" id="BMHT01000001">
    <property type="protein sequence ID" value="GGE94757.1"/>
    <property type="molecule type" value="Genomic_DNA"/>
</dbReference>
<evidence type="ECO:0000256" key="1">
    <source>
        <dbReference type="ARBA" id="ARBA00008361"/>
    </source>
</evidence>
<dbReference type="GO" id="GO:0032259">
    <property type="term" value="P:methylation"/>
    <property type="evidence" value="ECO:0007669"/>
    <property type="project" value="UniProtKB-KW"/>
</dbReference>
<comment type="caution">
    <text evidence="5">The sequence shown here is derived from an EMBL/GenBank/DDBJ whole genome shotgun (WGS) entry which is preliminary data.</text>
</comment>
<comment type="similarity">
    <text evidence="1">Belongs to the methyltransferase superfamily.</text>
</comment>
<organism evidence="5 6">
    <name type="scientific">Hymenobacter cavernae</name>
    <dbReference type="NCBI Taxonomy" id="2044852"/>
    <lineage>
        <taxon>Bacteria</taxon>
        <taxon>Pseudomonadati</taxon>
        <taxon>Bacteroidota</taxon>
        <taxon>Cytophagia</taxon>
        <taxon>Cytophagales</taxon>
        <taxon>Hymenobacteraceae</taxon>
        <taxon>Hymenobacter</taxon>
    </lineage>
</organism>
<dbReference type="Pfam" id="PF08241">
    <property type="entry name" value="Methyltransf_11"/>
    <property type="match status" value="1"/>
</dbReference>
<keyword evidence="6" id="KW-1185">Reference proteome</keyword>
<dbReference type="SUPFAM" id="SSF53335">
    <property type="entry name" value="S-adenosyl-L-methionine-dependent methyltransferases"/>
    <property type="match status" value="1"/>
</dbReference>
<evidence type="ECO:0000256" key="2">
    <source>
        <dbReference type="ARBA" id="ARBA00022603"/>
    </source>
</evidence>
<reference evidence="6" key="1">
    <citation type="journal article" date="2019" name="Int. J. Syst. Evol. Microbiol.">
        <title>The Global Catalogue of Microorganisms (GCM) 10K type strain sequencing project: providing services to taxonomists for standard genome sequencing and annotation.</title>
        <authorList>
            <consortium name="The Broad Institute Genomics Platform"/>
            <consortium name="The Broad Institute Genome Sequencing Center for Infectious Disease"/>
            <person name="Wu L."/>
            <person name="Ma J."/>
        </authorList>
    </citation>
    <scope>NUCLEOTIDE SEQUENCE [LARGE SCALE GENOMIC DNA]</scope>
    <source>
        <strain evidence="6">CGMCC 1.15197</strain>
    </source>
</reference>
<dbReference type="Gene3D" id="3.40.50.150">
    <property type="entry name" value="Vaccinia Virus protein VP39"/>
    <property type="match status" value="1"/>
</dbReference>
<accession>A0ABQ1THJ9</accession>
<protein>
    <submittedName>
        <fullName evidence="5">Methyltransferase YcgJ</fullName>
    </submittedName>
</protein>
<dbReference type="PANTHER" id="PTHR44942:SF4">
    <property type="entry name" value="METHYLTRANSFERASE TYPE 11 DOMAIN-CONTAINING PROTEIN"/>
    <property type="match status" value="1"/>
</dbReference>
<dbReference type="Proteomes" id="UP000632273">
    <property type="component" value="Unassembled WGS sequence"/>
</dbReference>
<evidence type="ECO:0000313" key="5">
    <source>
        <dbReference type="EMBL" id="GGE94757.1"/>
    </source>
</evidence>
<evidence type="ECO:0000259" key="4">
    <source>
        <dbReference type="Pfam" id="PF08241"/>
    </source>
</evidence>
<evidence type="ECO:0000313" key="6">
    <source>
        <dbReference type="Proteomes" id="UP000632273"/>
    </source>
</evidence>
<feature type="domain" description="Methyltransferase type 11" evidence="4">
    <location>
        <begin position="45"/>
        <end position="140"/>
    </location>
</feature>
<dbReference type="PANTHER" id="PTHR44942">
    <property type="entry name" value="METHYLTRANSF_11 DOMAIN-CONTAINING PROTEIN"/>
    <property type="match status" value="1"/>
</dbReference>